<gene>
    <name evidence="7" type="ORF">TUBRATIS_21570</name>
</gene>
<evidence type="ECO:0000259" key="6">
    <source>
        <dbReference type="PROSITE" id="PS50071"/>
    </source>
</evidence>
<feature type="domain" description="Homeobox" evidence="6">
    <location>
        <begin position="1"/>
        <end position="60"/>
    </location>
</feature>
<dbReference type="InterPro" id="IPR009057">
    <property type="entry name" value="Homeodomain-like_sf"/>
</dbReference>
<dbReference type="SMART" id="SM00389">
    <property type="entry name" value="HOX"/>
    <property type="match status" value="1"/>
</dbReference>
<keyword evidence="1 4" id="KW-0238">DNA-binding</keyword>
<organism evidence="7 8">
    <name type="scientific">Tubulinosema ratisbonensis</name>
    <dbReference type="NCBI Taxonomy" id="291195"/>
    <lineage>
        <taxon>Eukaryota</taxon>
        <taxon>Fungi</taxon>
        <taxon>Fungi incertae sedis</taxon>
        <taxon>Microsporidia</taxon>
        <taxon>Tubulinosematoidea</taxon>
        <taxon>Tubulinosematidae</taxon>
        <taxon>Tubulinosema</taxon>
    </lineage>
</organism>
<keyword evidence="8" id="KW-1185">Reference proteome</keyword>
<dbReference type="Gene3D" id="1.10.10.60">
    <property type="entry name" value="Homeodomain-like"/>
    <property type="match status" value="1"/>
</dbReference>
<dbReference type="GO" id="GO:0003677">
    <property type="term" value="F:DNA binding"/>
    <property type="evidence" value="ECO:0007669"/>
    <property type="project" value="UniProtKB-UniRule"/>
</dbReference>
<dbReference type="Proteomes" id="UP000282876">
    <property type="component" value="Unassembled WGS sequence"/>
</dbReference>
<evidence type="ECO:0000313" key="7">
    <source>
        <dbReference type="EMBL" id="RVD91391.1"/>
    </source>
</evidence>
<evidence type="ECO:0000256" key="3">
    <source>
        <dbReference type="ARBA" id="ARBA00023242"/>
    </source>
</evidence>
<dbReference type="VEuPathDB" id="MicrosporidiaDB:TUBRATIS_21570"/>
<dbReference type="InterPro" id="IPR017970">
    <property type="entry name" value="Homeobox_CS"/>
</dbReference>
<dbReference type="OrthoDB" id="10056939at2759"/>
<accession>A0A437AJN6</accession>
<evidence type="ECO:0000256" key="1">
    <source>
        <dbReference type="ARBA" id="ARBA00023125"/>
    </source>
</evidence>
<evidence type="ECO:0000256" key="2">
    <source>
        <dbReference type="ARBA" id="ARBA00023155"/>
    </source>
</evidence>
<dbReference type="CDD" id="cd00086">
    <property type="entry name" value="homeodomain"/>
    <property type="match status" value="1"/>
</dbReference>
<dbReference type="Pfam" id="PF00046">
    <property type="entry name" value="Homeodomain"/>
    <property type="match status" value="1"/>
</dbReference>
<evidence type="ECO:0000313" key="8">
    <source>
        <dbReference type="Proteomes" id="UP000282876"/>
    </source>
</evidence>
<protein>
    <submittedName>
        <fullName evidence="7">Homeodomain transcription factor</fullName>
    </submittedName>
</protein>
<evidence type="ECO:0000256" key="4">
    <source>
        <dbReference type="PROSITE-ProRule" id="PRU00108"/>
    </source>
</evidence>
<dbReference type="EMBL" id="RCSS01000540">
    <property type="protein sequence ID" value="RVD91391.1"/>
    <property type="molecule type" value="Genomic_DNA"/>
</dbReference>
<comment type="caution">
    <text evidence="7">The sequence shown here is derived from an EMBL/GenBank/DDBJ whole genome shotgun (WGS) entry which is preliminary data.</text>
</comment>
<dbReference type="SUPFAM" id="SSF46689">
    <property type="entry name" value="Homeodomain-like"/>
    <property type="match status" value="1"/>
</dbReference>
<evidence type="ECO:0000256" key="5">
    <source>
        <dbReference type="RuleBase" id="RU000682"/>
    </source>
</evidence>
<dbReference type="PROSITE" id="PS50071">
    <property type="entry name" value="HOMEOBOX_2"/>
    <property type="match status" value="1"/>
</dbReference>
<dbReference type="PROSITE" id="PS00027">
    <property type="entry name" value="HOMEOBOX_1"/>
    <property type="match status" value="1"/>
</dbReference>
<feature type="DNA-binding region" description="Homeobox" evidence="4">
    <location>
        <begin position="3"/>
        <end position="61"/>
    </location>
</feature>
<proteinExistence type="predicted"/>
<comment type="subcellular location">
    <subcellularLocation>
        <location evidence="4 5">Nucleus</location>
    </subcellularLocation>
</comment>
<dbReference type="AlphaFoldDB" id="A0A437AJN6"/>
<dbReference type="GO" id="GO:0000981">
    <property type="term" value="F:DNA-binding transcription factor activity, RNA polymerase II-specific"/>
    <property type="evidence" value="ECO:0007669"/>
    <property type="project" value="InterPro"/>
</dbReference>
<dbReference type="GO" id="GO:0005634">
    <property type="term" value="C:nucleus"/>
    <property type="evidence" value="ECO:0007669"/>
    <property type="project" value="UniProtKB-SubCell"/>
</dbReference>
<name>A0A437AJN6_9MICR</name>
<dbReference type="InterPro" id="IPR001356">
    <property type="entry name" value="HD"/>
</dbReference>
<keyword evidence="3 4" id="KW-0539">Nucleus</keyword>
<keyword evidence="2 4" id="KW-0371">Homeobox</keyword>
<sequence length="120" mass="14337">MDLRKKSRPNEKQKKSLWEHFFKNKTPNKPERILLANKLGVSVKYIENWFRNTRANFKNKLKSDNLFGNNVVIVPYCMALLIKPNLTDVEKYIYLVMKGCNVPILIKFNYESKKYSLSYW</sequence>
<reference evidence="7 8" key="1">
    <citation type="submission" date="2018-10" db="EMBL/GenBank/DDBJ databases">
        <title>Draft genome sequence of the microsporidian Tubulinosema ratisbonensis.</title>
        <authorList>
            <person name="Polonais V."/>
            <person name="Peyretaillade E."/>
            <person name="Niehus S."/>
            <person name="Wawrzyniak I."/>
            <person name="Franchet A."/>
            <person name="Gaspin C."/>
            <person name="Reichstadt M."/>
            <person name="Belser C."/>
            <person name="Labadie K."/>
            <person name="Delbac F."/>
            <person name="Ferrandon D."/>
        </authorList>
    </citation>
    <scope>NUCLEOTIDE SEQUENCE [LARGE SCALE GENOMIC DNA]</scope>
    <source>
        <strain evidence="7 8">Franzen</strain>
    </source>
</reference>